<evidence type="ECO:0000259" key="4">
    <source>
        <dbReference type="PROSITE" id="PS51118"/>
    </source>
</evidence>
<dbReference type="PROSITE" id="PS51118">
    <property type="entry name" value="HTH_HXLR"/>
    <property type="match status" value="1"/>
</dbReference>
<accession>A0ABM6M659</accession>
<feature type="domain" description="HTH hxlR-type" evidence="4">
    <location>
        <begin position="1"/>
        <end position="81"/>
    </location>
</feature>
<dbReference type="Gene3D" id="1.10.10.10">
    <property type="entry name" value="Winged helix-like DNA-binding domain superfamily/Winged helix DNA-binding domain"/>
    <property type="match status" value="1"/>
</dbReference>
<dbReference type="SUPFAM" id="SSF46785">
    <property type="entry name" value="Winged helix' DNA-binding domain"/>
    <property type="match status" value="1"/>
</dbReference>
<dbReference type="PANTHER" id="PTHR33204:SF18">
    <property type="entry name" value="TRANSCRIPTIONAL REGULATORY PROTEIN"/>
    <property type="match status" value="1"/>
</dbReference>
<sequence length="195" mass="21250">MRELMLGPRRFSELRADLPGISANVLTQRLEGLEAKLLVARRRLPPPASAQVYELTPWGYEAEPLVQMLGRWAARSPWHDPTLPISGVSIMLSFRTMLDSARVGDLDLRVGFVFGDMAYVGHLTARGIAIARGEPERCDIVFAGTPHALAGAVYGGVPLEALAKQGLLTAQGDPALIARFCTLFPLPERVQLPPE</sequence>
<keyword evidence="6" id="KW-1185">Reference proteome</keyword>
<dbReference type="Proteomes" id="UP000258016">
    <property type="component" value="Chromosome"/>
</dbReference>
<reference evidence="5 6" key="1">
    <citation type="submission" date="2017-03" db="EMBL/GenBank/DDBJ databases">
        <title>Complete genome sequence of Blastomonas fulva degrading microcsystin LR.</title>
        <authorList>
            <person name="Lee H.-g."/>
            <person name="Jin L."/>
            <person name="oh H.-M."/>
        </authorList>
    </citation>
    <scope>NUCLEOTIDE SEQUENCE [LARGE SCALE GENOMIC DNA]</scope>
    <source>
        <strain evidence="5 6">T2</strain>
    </source>
</reference>
<keyword evidence="2" id="KW-0238">DNA-binding</keyword>
<keyword evidence="3" id="KW-0804">Transcription</keyword>
<dbReference type="PANTHER" id="PTHR33204">
    <property type="entry name" value="TRANSCRIPTIONAL REGULATOR, MARR FAMILY"/>
    <property type="match status" value="1"/>
</dbReference>
<dbReference type="Gene3D" id="3.30.1050.10">
    <property type="entry name" value="SCP2 sterol-binding domain"/>
    <property type="match status" value="1"/>
</dbReference>
<evidence type="ECO:0000256" key="3">
    <source>
        <dbReference type="ARBA" id="ARBA00023163"/>
    </source>
</evidence>
<dbReference type="InterPro" id="IPR002577">
    <property type="entry name" value="HTH_HxlR"/>
</dbReference>
<dbReference type="Pfam" id="PF01638">
    <property type="entry name" value="HxlR"/>
    <property type="match status" value="1"/>
</dbReference>
<keyword evidence="1" id="KW-0805">Transcription regulation</keyword>
<proteinExistence type="predicted"/>
<dbReference type="InterPro" id="IPR036527">
    <property type="entry name" value="SCP2_sterol-bd_dom_sf"/>
</dbReference>
<dbReference type="InterPro" id="IPR036388">
    <property type="entry name" value="WH-like_DNA-bd_sf"/>
</dbReference>
<evidence type="ECO:0000256" key="2">
    <source>
        <dbReference type="ARBA" id="ARBA00023125"/>
    </source>
</evidence>
<dbReference type="EMBL" id="CP020083">
    <property type="protein sequence ID" value="ASR51376.1"/>
    <property type="molecule type" value="Genomic_DNA"/>
</dbReference>
<protein>
    <recommendedName>
        <fullName evidence="4">HTH hxlR-type domain-containing protein</fullName>
    </recommendedName>
</protein>
<evidence type="ECO:0000313" key="5">
    <source>
        <dbReference type="EMBL" id="ASR51376.1"/>
    </source>
</evidence>
<name>A0ABM6M659_9SPHN</name>
<organism evidence="5 6">
    <name type="scientific">Blastomonas fulva</name>
    <dbReference type="NCBI Taxonomy" id="1550728"/>
    <lineage>
        <taxon>Bacteria</taxon>
        <taxon>Pseudomonadati</taxon>
        <taxon>Pseudomonadota</taxon>
        <taxon>Alphaproteobacteria</taxon>
        <taxon>Sphingomonadales</taxon>
        <taxon>Sphingomonadaceae</taxon>
        <taxon>Blastomonas</taxon>
    </lineage>
</organism>
<evidence type="ECO:0000256" key="1">
    <source>
        <dbReference type="ARBA" id="ARBA00023015"/>
    </source>
</evidence>
<dbReference type="InterPro" id="IPR036390">
    <property type="entry name" value="WH_DNA-bd_sf"/>
</dbReference>
<evidence type="ECO:0000313" key="6">
    <source>
        <dbReference type="Proteomes" id="UP000258016"/>
    </source>
</evidence>
<dbReference type="SUPFAM" id="SSF55718">
    <property type="entry name" value="SCP-like"/>
    <property type="match status" value="1"/>
</dbReference>
<gene>
    <name evidence="5" type="ORF">B5J99_07785</name>
</gene>